<keyword evidence="5 7" id="KW-0472">Membrane</keyword>
<evidence type="ECO:0000259" key="8">
    <source>
        <dbReference type="Pfam" id="PF02687"/>
    </source>
</evidence>
<dbReference type="STRING" id="1479485.DA73_0231965"/>
<dbReference type="PANTHER" id="PTHR30572">
    <property type="entry name" value="MEMBRANE COMPONENT OF TRANSPORTER-RELATED"/>
    <property type="match status" value="1"/>
</dbReference>
<dbReference type="AlphaFoldDB" id="A0A0C1QUC5"/>
<evidence type="ECO:0000256" key="7">
    <source>
        <dbReference type="SAM" id="Phobius"/>
    </source>
</evidence>
<dbReference type="GO" id="GO:0005886">
    <property type="term" value="C:plasma membrane"/>
    <property type="evidence" value="ECO:0007669"/>
    <property type="project" value="UniProtKB-SubCell"/>
</dbReference>
<comment type="caution">
    <text evidence="11">The sequence shown here is derived from an EMBL/GenBank/DDBJ whole genome shotgun (WGS) entry which is preliminary data.</text>
</comment>
<reference evidence="10" key="2">
    <citation type="submission" date="2019-11" db="EMBL/GenBank/DDBJ databases">
        <title>Improved Assembly of Tolypothrix boutellei genome.</title>
        <authorList>
            <person name="Sarangi A.N."/>
            <person name="Mukherjee M."/>
            <person name="Ghosh S."/>
            <person name="Singh D."/>
            <person name="Das A."/>
            <person name="Kant S."/>
            <person name="Prusty A."/>
            <person name="Tripathy S."/>
        </authorList>
    </citation>
    <scope>NUCLEOTIDE SEQUENCE</scope>
    <source>
        <strain evidence="10">VB521301</strain>
    </source>
</reference>
<sequence length="419" mass="44391">MAKSIKLTKISLFEILSMAVEALWSNRLRTGLTMLGVIIGITSVIAVTSVGQGIQKATELQIQALGSNVMLVLAGFARTGGISQGVGTSSTLTWEDARAIAEQVTAAESVTAYLQRGVQVVYEGQNISTTVLGTDLNYPEVRNVNPQEGQYFTQEDLDSAKPVVVLGSKVRDDLFGVGGSAIGANIRIQNGRYTVIGVMEEKGASGTQNQDDQMYIPLTNMSARIVGNNALNGTAINGVWIKTRDEAQLDAAQFQVTNLLRIRHNIYPPQADDFRIINQVDIINTFTSVVSLFTVLVGAIAGISLIVGGIGIANIMLVSVVERTREIGIRKAVGATKSAILSQFLTEAVAVAIVGGAIGIGFGICLTFIAANVFKFPFIVSFWAIVAGFGVSFITGLVAGVIPARNAARLDPINALRSD</sequence>
<dbReference type="InterPro" id="IPR050250">
    <property type="entry name" value="Macrolide_Exporter_MacB"/>
</dbReference>
<evidence type="ECO:0000256" key="5">
    <source>
        <dbReference type="ARBA" id="ARBA00023136"/>
    </source>
</evidence>
<keyword evidence="3 7" id="KW-0812">Transmembrane</keyword>
<dbReference type="EMBL" id="JHEG04000001">
    <property type="protein sequence ID" value="KAF3885234.1"/>
    <property type="molecule type" value="Genomic_DNA"/>
</dbReference>
<comment type="subcellular location">
    <subcellularLocation>
        <location evidence="1">Cell membrane</location>
        <topology evidence="1">Multi-pass membrane protein</topology>
    </subcellularLocation>
</comment>
<reference evidence="11" key="1">
    <citation type="journal article" date="2015" name="Genome Announc.">
        <title>Draft Genome Sequence of Tolypothrix boutellei Strain VB521301.</title>
        <authorList>
            <person name="Chandrababunaidu M.M."/>
            <person name="Singh D."/>
            <person name="Sen D."/>
            <person name="Bhan S."/>
            <person name="Das S."/>
            <person name="Gupta A."/>
            <person name="Adhikary S.P."/>
            <person name="Tripathy S."/>
        </authorList>
    </citation>
    <scope>NUCLEOTIDE SEQUENCE</scope>
    <source>
        <strain evidence="11">VB521301</strain>
    </source>
</reference>
<evidence type="ECO:0000256" key="3">
    <source>
        <dbReference type="ARBA" id="ARBA00022692"/>
    </source>
</evidence>
<evidence type="ECO:0000313" key="11">
    <source>
        <dbReference type="EMBL" id="KIE09069.1"/>
    </source>
</evidence>
<gene>
    <name evidence="11" type="ORF">DA73_0231965</name>
    <name evidence="10" type="ORF">DA73_0400007005</name>
</gene>
<evidence type="ECO:0000313" key="10">
    <source>
        <dbReference type="EMBL" id="KAF3885234.1"/>
    </source>
</evidence>
<evidence type="ECO:0000256" key="2">
    <source>
        <dbReference type="ARBA" id="ARBA00022475"/>
    </source>
</evidence>
<protein>
    <submittedName>
        <fullName evidence="11">ABC transporter substrate-binding protein</fullName>
    </submittedName>
    <submittedName>
        <fullName evidence="10">FtsX-like permease family protein</fullName>
    </submittedName>
</protein>
<name>A0A0C1QUC5_9CYAN</name>
<feature type="transmembrane region" description="Helical" evidence="7">
    <location>
        <begin position="32"/>
        <end position="51"/>
    </location>
</feature>
<dbReference type="GO" id="GO:0022857">
    <property type="term" value="F:transmembrane transporter activity"/>
    <property type="evidence" value="ECO:0007669"/>
    <property type="project" value="TreeGrafter"/>
</dbReference>
<dbReference type="Pfam" id="PF02687">
    <property type="entry name" value="FtsX"/>
    <property type="match status" value="1"/>
</dbReference>
<keyword evidence="12" id="KW-1185">Reference proteome</keyword>
<feature type="domain" description="MacB-like periplasmic core" evidence="9">
    <location>
        <begin position="30"/>
        <end position="258"/>
    </location>
</feature>
<evidence type="ECO:0000256" key="6">
    <source>
        <dbReference type="ARBA" id="ARBA00038076"/>
    </source>
</evidence>
<accession>A0A0C1QUC5</accession>
<evidence type="ECO:0000256" key="1">
    <source>
        <dbReference type="ARBA" id="ARBA00004651"/>
    </source>
</evidence>
<dbReference type="EMBL" id="JHEG02000058">
    <property type="protein sequence ID" value="KIE09069.1"/>
    <property type="molecule type" value="Genomic_DNA"/>
</dbReference>
<dbReference type="Pfam" id="PF12704">
    <property type="entry name" value="MacB_PCD"/>
    <property type="match status" value="1"/>
</dbReference>
<dbReference type="PANTHER" id="PTHR30572:SF4">
    <property type="entry name" value="ABC TRANSPORTER PERMEASE YTRF"/>
    <property type="match status" value="1"/>
</dbReference>
<organism evidence="11">
    <name type="scientific">Tolypothrix bouteillei VB521301</name>
    <dbReference type="NCBI Taxonomy" id="1479485"/>
    <lineage>
        <taxon>Bacteria</taxon>
        <taxon>Bacillati</taxon>
        <taxon>Cyanobacteriota</taxon>
        <taxon>Cyanophyceae</taxon>
        <taxon>Nostocales</taxon>
        <taxon>Tolypothrichaceae</taxon>
        <taxon>Tolypothrix</taxon>
    </lineage>
</organism>
<feature type="domain" description="ABC3 transporter permease C-terminal" evidence="8">
    <location>
        <begin position="299"/>
        <end position="412"/>
    </location>
</feature>
<dbReference type="InterPro" id="IPR025857">
    <property type="entry name" value="MacB_PCD"/>
</dbReference>
<dbReference type="RefSeq" id="WP_038090592.1">
    <property type="nucleotide sequence ID" value="NZ_JHEG04000001.1"/>
</dbReference>
<feature type="transmembrane region" description="Helical" evidence="7">
    <location>
        <begin position="292"/>
        <end position="321"/>
    </location>
</feature>
<feature type="transmembrane region" description="Helical" evidence="7">
    <location>
        <begin position="348"/>
        <end position="374"/>
    </location>
</feature>
<keyword evidence="4 7" id="KW-1133">Transmembrane helix</keyword>
<evidence type="ECO:0000256" key="4">
    <source>
        <dbReference type="ARBA" id="ARBA00022989"/>
    </source>
</evidence>
<feature type="transmembrane region" description="Helical" evidence="7">
    <location>
        <begin position="380"/>
        <end position="402"/>
    </location>
</feature>
<dbReference type="InterPro" id="IPR003838">
    <property type="entry name" value="ABC3_permease_C"/>
</dbReference>
<evidence type="ECO:0000259" key="9">
    <source>
        <dbReference type="Pfam" id="PF12704"/>
    </source>
</evidence>
<proteinExistence type="inferred from homology"/>
<dbReference type="OrthoDB" id="9770099at2"/>
<keyword evidence="2" id="KW-1003">Cell membrane</keyword>
<comment type="similarity">
    <text evidence="6">Belongs to the ABC-4 integral membrane protein family.</text>
</comment>
<evidence type="ECO:0000313" key="12">
    <source>
        <dbReference type="Proteomes" id="UP000029738"/>
    </source>
</evidence>
<dbReference type="Proteomes" id="UP000029738">
    <property type="component" value="Unassembled WGS sequence"/>
</dbReference>